<feature type="domain" description="Cellulase Ig-like" evidence="9">
    <location>
        <begin position="46"/>
        <end position="119"/>
    </location>
</feature>
<accession>A0A3M8CGE7</accession>
<dbReference type="GO" id="GO:0030245">
    <property type="term" value="P:cellulose catabolic process"/>
    <property type="evidence" value="ECO:0007669"/>
    <property type="project" value="UniProtKB-KW"/>
</dbReference>
<dbReference type="InterPro" id="IPR001701">
    <property type="entry name" value="Glyco_hydro_9"/>
</dbReference>
<keyword evidence="7" id="KW-0136">Cellulose degradation</keyword>
<evidence type="ECO:0000256" key="3">
    <source>
        <dbReference type="ARBA" id="ARBA00023277"/>
    </source>
</evidence>
<dbReference type="Proteomes" id="UP000282028">
    <property type="component" value="Unassembled WGS sequence"/>
</dbReference>
<evidence type="ECO:0000256" key="1">
    <source>
        <dbReference type="ARBA" id="ARBA00007072"/>
    </source>
</evidence>
<dbReference type="PROSITE" id="PS00698">
    <property type="entry name" value="GH9_3"/>
    <property type="match status" value="1"/>
</dbReference>
<feature type="active site" evidence="6">
    <location>
        <position position="543"/>
    </location>
</feature>
<dbReference type="InterPro" id="IPR014756">
    <property type="entry name" value="Ig_E-set"/>
</dbReference>
<gene>
    <name evidence="10" type="ORF">EDM52_08830</name>
</gene>
<dbReference type="InterPro" id="IPR013783">
    <property type="entry name" value="Ig-like_fold"/>
</dbReference>
<comment type="catalytic activity">
    <reaction evidence="7">
        <text>Endohydrolysis of (1-&gt;4)-beta-D-glucosidic linkages in cellulose, lichenin and cereal beta-D-glucans.</text>
        <dbReference type="EC" id="3.2.1.4"/>
    </reaction>
</comment>
<dbReference type="InterPro" id="IPR012341">
    <property type="entry name" value="6hp_glycosidase-like_sf"/>
</dbReference>
<protein>
    <recommendedName>
        <fullName evidence="7">Endoglucanase</fullName>
        <ecNumber evidence="7">3.2.1.4</ecNumber>
    </recommendedName>
</protein>
<keyword evidence="5 6" id="KW-0624">Polysaccharide degradation</keyword>
<keyword evidence="11" id="KW-1185">Reference proteome</keyword>
<dbReference type="Pfam" id="PF02927">
    <property type="entry name" value="CelD_N"/>
    <property type="match status" value="1"/>
</dbReference>
<feature type="domain" description="Glycoside hydrolase family 9" evidence="8">
    <location>
        <begin position="137"/>
        <end position="564"/>
    </location>
</feature>
<dbReference type="InterPro" id="IPR033126">
    <property type="entry name" value="Glyco_hydro_9_Asp/Glu_AS"/>
</dbReference>
<evidence type="ECO:0000259" key="9">
    <source>
        <dbReference type="Pfam" id="PF02927"/>
    </source>
</evidence>
<reference evidence="10 11" key="1">
    <citation type="submission" date="2018-10" db="EMBL/GenBank/DDBJ databases">
        <title>Phylogenomics of Brevibacillus.</title>
        <authorList>
            <person name="Dunlap C."/>
        </authorList>
    </citation>
    <scope>NUCLEOTIDE SEQUENCE [LARGE SCALE GENOMIC DNA]</scope>
    <source>
        <strain evidence="10 11">JCM 12215</strain>
    </source>
</reference>
<comment type="caution">
    <text evidence="10">The sequence shown here is derived from an EMBL/GenBank/DDBJ whole genome shotgun (WGS) entry which is preliminary data.</text>
</comment>
<name>A0A3M8CGE7_9BACL</name>
<proteinExistence type="inferred from homology"/>
<evidence type="ECO:0000256" key="4">
    <source>
        <dbReference type="ARBA" id="ARBA00023295"/>
    </source>
</evidence>
<dbReference type="SUPFAM" id="SSF81296">
    <property type="entry name" value="E set domains"/>
    <property type="match status" value="1"/>
</dbReference>
<dbReference type="Pfam" id="PF00759">
    <property type="entry name" value="Glyco_hydro_9"/>
    <property type="match status" value="1"/>
</dbReference>
<dbReference type="GO" id="GO:0008810">
    <property type="term" value="F:cellulase activity"/>
    <property type="evidence" value="ECO:0007669"/>
    <property type="project" value="UniProtKB-EC"/>
</dbReference>
<comment type="similarity">
    <text evidence="1 6 7">Belongs to the glycosyl hydrolase 9 (cellulase E) family.</text>
</comment>
<evidence type="ECO:0000256" key="2">
    <source>
        <dbReference type="ARBA" id="ARBA00022801"/>
    </source>
</evidence>
<evidence type="ECO:0000256" key="7">
    <source>
        <dbReference type="RuleBase" id="RU361166"/>
    </source>
</evidence>
<dbReference type="EC" id="3.2.1.4" evidence="7"/>
<dbReference type="Gene3D" id="1.50.10.10">
    <property type="match status" value="1"/>
</dbReference>
<dbReference type="Gene3D" id="2.60.40.10">
    <property type="entry name" value="Immunoglobulins"/>
    <property type="match status" value="1"/>
</dbReference>
<evidence type="ECO:0000256" key="5">
    <source>
        <dbReference type="ARBA" id="ARBA00023326"/>
    </source>
</evidence>
<evidence type="ECO:0000259" key="8">
    <source>
        <dbReference type="Pfam" id="PF00759"/>
    </source>
</evidence>
<keyword evidence="3 6" id="KW-0119">Carbohydrate metabolism</keyword>
<dbReference type="SUPFAM" id="SSF48208">
    <property type="entry name" value="Six-hairpin glycosidases"/>
    <property type="match status" value="1"/>
</dbReference>
<dbReference type="EMBL" id="RHHR01000013">
    <property type="protein sequence ID" value="RNB74820.1"/>
    <property type="molecule type" value="Genomic_DNA"/>
</dbReference>
<organism evidence="10 11">
    <name type="scientific">Brevibacillus invocatus</name>
    <dbReference type="NCBI Taxonomy" id="173959"/>
    <lineage>
        <taxon>Bacteria</taxon>
        <taxon>Bacillati</taxon>
        <taxon>Bacillota</taxon>
        <taxon>Bacilli</taxon>
        <taxon>Bacillales</taxon>
        <taxon>Paenibacillaceae</taxon>
        <taxon>Brevibacillus</taxon>
    </lineage>
</organism>
<dbReference type="InterPro" id="IPR008928">
    <property type="entry name" value="6-hairpin_glycosidase_sf"/>
</dbReference>
<keyword evidence="4 6" id="KW-0326">Glycosidase</keyword>
<dbReference type="OrthoDB" id="9758662at2"/>
<evidence type="ECO:0000313" key="10">
    <source>
        <dbReference type="EMBL" id="RNB74820.1"/>
    </source>
</evidence>
<dbReference type="CDD" id="cd02850">
    <property type="entry name" value="E_set_Cellulase_N"/>
    <property type="match status" value="1"/>
</dbReference>
<dbReference type="AlphaFoldDB" id="A0A3M8CGE7"/>
<evidence type="ECO:0000256" key="6">
    <source>
        <dbReference type="PROSITE-ProRule" id="PRU10060"/>
    </source>
</evidence>
<sequence length="573" mass="63817">MVKGMVHLLRWRWLLLLLALIIAGLFLIQGQRQEPPPMVAPLPVTREISVNQVGYAPDAIKMASTTLPASEFTLVDLADHRAVYSGVPKSGPQDGQTGKPVYQLDFSTFQKPGTYQIHLSNGLGSAPFQISDNVFESIYRMAMRSYELQRCGVAIDDPISHVNHEACHTRPAILSADGGGVRDVTGGWHDAGDYGKYMPNAGMTVASLLLLQELTPGTLKHSSLSLHREKRDEPDVLAVIRVELDWMRKMQREDGAVYHSVKTAEFPGMIRPEEDQEIQYVEPIATPDTAIYAAAMARAARVYQAYDADYAKILLNASMQAWRFLEGNEEILVPGKDQAYRSKSDSQSRVWAAAELYVTTSLPLFRKYVEEHYSVLELRPKKMFPAYWQNTSAMTILTLALNDRSDWELTALMRQRIIQHADRVAATIERRAYGTILNKADDFDWASAKNTLGYGVHLASAHKLEPKPAYIHAIIRQLDWVLGSNALSQSFVTGMGMFSPVEPHHRYTVASGILIPGLLVGGPNSHANDGIAPKRQGALSYVDDHRSYATNEYAIDYNAPLVIVASYLNEVYN</sequence>
<evidence type="ECO:0000313" key="11">
    <source>
        <dbReference type="Proteomes" id="UP000282028"/>
    </source>
</evidence>
<dbReference type="InterPro" id="IPR004197">
    <property type="entry name" value="Cellulase_Ig-like"/>
</dbReference>
<dbReference type="PANTHER" id="PTHR22298">
    <property type="entry name" value="ENDO-1,4-BETA-GLUCANASE"/>
    <property type="match status" value="1"/>
</dbReference>
<dbReference type="RefSeq" id="WP_122908638.1">
    <property type="nucleotide sequence ID" value="NZ_CBCSBE010000005.1"/>
</dbReference>
<feature type="active site" evidence="6">
    <location>
        <position position="552"/>
    </location>
</feature>
<keyword evidence="2 6" id="KW-0378">Hydrolase</keyword>